<protein>
    <submittedName>
        <fullName evidence="4">Ankyrin repeat</fullName>
    </submittedName>
</protein>
<comment type="caution">
    <text evidence="4">The sequence shown here is derived from an EMBL/GenBank/DDBJ whole genome shotgun (WGS) entry which is preliminary data.</text>
</comment>
<evidence type="ECO:0000256" key="1">
    <source>
        <dbReference type="ARBA" id="ARBA00022737"/>
    </source>
</evidence>
<dbReference type="Pfam" id="PF12796">
    <property type="entry name" value="Ank_2"/>
    <property type="match status" value="1"/>
</dbReference>
<sequence length="249" mass="28269">MYGHTPLCMAVYGYQRKIVEYLPEIGANVNSTIPDKIPLMEAVKMKVPKILQLLLEKGADPRRPLLEMAMDGNYFRADAEPDVDPNVANNWGYNALHWSILYHQAATVRRLVEEWNMPLPLSEENNSWDVIHLASLGGNHQSGDAAEMLRFLVKDVGVDPQLRISDPKSIGDQWHSNHFIGESCESYWHRFHVDKLTPPDFCSETPLSLAIQRVTKKLCITSWLSATLIQMRLGEDVTAQALYMSPRKV</sequence>
<evidence type="ECO:0000256" key="2">
    <source>
        <dbReference type="ARBA" id="ARBA00023043"/>
    </source>
</evidence>
<dbReference type="PANTHER" id="PTHR24134:SF9">
    <property type="entry name" value="ANKYRIN REPEAT AND SOCS BOX PROTEIN 8"/>
    <property type="match status" value="1"/>
</dbReference>
<keyword evidence="5" id="KW-1185">Reference proteome</keyword>
<evidence type="ECO:0000313" key="5">
    <source>
        <dbReference type="Proteomes" id="UP000266272"/>
    </source>
</evidence>
<dbReference type="EMBL" id="PXOA01000596">
    <property type="protein sequence ID" value="RFU73873.1"/>
    <property type="molecule type" value="Genomic_DNA"/>
</dbReference>
<evidence type="ECO:0000313" key="4">
    <source>
        <dbReference type="EMBL" id="RFU73873.1"/>
    </source>
</evidence>
<dbReference type="SMART" id="SM00248">
    <property type="entry name" value="ANK"/>
    <property type="match status" value="4"/>
</dbReference>
<keyword evidence="1" id="KW-0677">Repeat</keyword>
<feature type="repeat" description="ANK" evidence="3">
    <location>
        <begin position="2"/>
        <end position="34"/>
    </location>
</feature>
<dbReference type="AlphaFoldDB" id="A0A395NDR0"/>
<accession>A0A395NDR0</accession>
<proteinExistence type="predicted"/>
<dbReference type="PANTHER" id="PTHR24134">
    <property type="entry name" value="ANKYRIN REPEAT-CONTAINING PROTEIN DDB_G0279043"/>
    <property type="match status" value="1"/>
</dbReference>
<dbReference type="PROSITE" id="PS50088">
    <property type="entry name" value="ANK_REPEAT"/>
    <property type="match status" value="1"/>
</dbReference>
<dbReference type="PROSITE" id="PS50297">
    <property type="entry name" value="ANK_REP_REGION"/>
    <property type="match status" value="1"/>
</dbReference>
<dbReference type="OrthoDB" id="426293at2759"/>
<reference evidence="4 5" key="1">
    <citation type="journal article" date="2018" name="PLoS Pathog.">
        <title>Evolution of structural diversity of trichothecenes, a family of toxins produced by plant pathogenic and entomopathogenic fungi.</title>
        <authorList>
            <person name="Proctor R.H."/>
            <person name="McCormick S.P."/>
            <person name="Kim H.S."/>
            <person name="Cardoza R.E."/>
            <person name="Stanley A.M."/>
            <person name="Lindo L."/>
            <person name="Kelly A."/>
            <person name="Brown D.W."/>
            <person name="Lee T."/>
            <person name="Vaughan M.M."/>
            <person name="Alexander N.J."/>
            <person name="Busman M."/>
            <person name="Gutierrez S."/>
        </authorList>
    </citation>
    <scope>NUCLEOTIDE SEQUENCE [LARGE SCALE GENOMIC DNA]</scope>
    <source>
        <strain evidence="4 5">IBT 40837</strain>
    </source>
</reference>
<organism evidence="4 5">
    <name type="scientific">Trichoderma arundinaceum</name>
    <dbReference type="NCBI Taxonomy" id="490622"/>
    <lineage>
        <taxon>Eukaryota</taxon>
        <taxon>Fungi</taxon>
        <taxon>Dikarya</taxon>
        <taxon>Ascomycota</taxon>
        <taxon>Pezizomycotina</taxon>
        <taxon>Sordariomycetes</taxon>
        <taxon>Hypocreomycetidae</taxon>
        <taxon>Hypocreales</taxon>
        <taxon>Hypocreaceae</taxon>
        <taxon>Trichoderma</taxon>
    </lineage>
</organism>
<dbReference type="InterPro" id="IPR036770">
    <property type="entry name" value="Ankyrin_rpt-contain_sf"/>
</dbReference>
<dbReference type="InterPro" id="IPR002110">
    <property type="entry name" value="Ankyrin_rpt"/>
</dbReference>
<dbReference type="SUPFAM" id="SSF48403">
    <property type="entry name" value="Ankyrin repeat"/>
    <property type="match status" value="1"/>
</dbReference>
<gene>
    <name evidence="4" type="ORF">TARUN_8388</name>
</gene>
<evidence type="ECO:0000256" key="3">
    <source>
        <dbReference type="PROSITE-ProRule" id="PRU00023"/>
    </source>
</evidence>
<dbReference type="Gene3D" id="1.25.40.20">
    <property type="entry name" value="Ankyrin repeat-containing domain"/>
    <property type="match status" value="2"/>
</dbReference>
<keyword evidence="2 3" id="KW-0040">ANK repeat</keyword>
<dbReference type="Proteomes" id="UP000266272">
    <property type="component" value="Unassembled WGS sequence"/>
</dbReference>
<name>A0A395NDR0_TRIAR</name>